<keyword evidence="6" id="KW-1185">Reference proteome</keyword>
<accession>A0ABS7Z7U2</accession>
<proteinExistence type="predicted"/>
<dbReference type="EMBL" id="JADEYP010000009">
    <property type="protein sequence ID" value="MCA5004769.1"/>
    <property type="molecule type" value="Genomic_DNA"/>
</dbReference>
<comment type="caution">
    <text evidence="5">The sequence shown here is derived from an EMBL/GenBank/DDBJ whole genome shotgun (WGS) entry which is preliminary data.</text>
</comment>
<evidence type="ECO:0000259" key="4">
    <source>
        <dbReference type="PROSITE" id="PS50043"/>
    </source>
</evidence>
<evidence type="ECO:0000313" key="6">
    <source>
        <dbReference type="Proteomes" id="UP001165302"/>
    </source>
</evidence>
<dbReference type="PRINTS" id="PR00038">
    <property type="entry name" value="HTHLUXR"/>
</dbReference>
<evidence type="ECO:0000256" key="1">
    <source>
        <dbReference type="ARBA" id="ARBA00023015"/>
    </source>
</evidence>
<dbReference type="PROSITE" id="PS50043">
    <property type="entry name" value="HTH_LUXR_2"/>
    <property type="match status" value="1"/>
</dbReference>
<dbReference type="SUPFAM" id="SSF46894">
    <property type="entry name" value="C-terminal effector domain of the bipartite response regulators"/>
    <property type="match status" value="1"/>
</dbReference>
<sequence length="233" mass="27938">MEDSRKKMWDFWYNHNEYQKQRNESVEYIHSNIFYFILDCYTNEFDFLSENIESFAGYSVKEFNIDVLIDNIHEDDQEFVANCERLSIDYQNTLFYDEHFKYSYSYSFRFNTRDKGCLVFNLSYEALEVNNQGYLAKSLVRVKVEELAPDYRVDRLFSIYDKTNAISINFNNINKLTKREREILDLINKGLTSAEIANKLFLSKMTVDTHRRNILYKTDSSNFIDLLNKIKTI</sequence>
<organism evidence="5 6">
    <name type="scientific">Sphingobacterium bovistauri</name>
    <dbReference type="NCBI Taxonomy" id="2781959"/>
    <lineage>
        <taxon>Bacteria</taxon>
        <taxon>Pseudomonadati</taxon>
        <taxon>Bacteroidota</taxon>
        <taxon>Sphingobacteriia</taxon>
        <taxon>Sphingobacteriales</taxon>
        <taxon>Sphingobacteriaceae</taxon>
        <taxon>Sphingobacterium</taxon>
    </lineage>
</organism>
<evidence type="ECO:0000313" key="5">
    <source>
        <dbReference type="EMBL" id="MCA5004769.1"/>
    </source>
</evidence>
<dbReference type="InterPro" id="IPR016032">
    <property type="entry name" value="Sig_transdc_resp-reg_C-effctor"/>
</dbReference>
<dbReference type="PANTHER" id="PTHR44688">
    <property type="entry name" value="DNA-BINDING TRANSCRIPTIONAL ACTIVATOR DEVR_DOSR"/>
    <property type="match status" value="1"/>
</dbReference>
<dbReference type="Pfam" id="PF00196">
    <property type="entry name" value="GerE"/>
    <property type="match status" value="1"/>
</dbReference>
<keyword evidence="2" id="KW-0238">DNA-binding</keyword>
<dbReference type="RefSeq" id="WP_225552157.1">
    <property type="nucleotide sequence ID" value="NZ_JADEYP010000009.1"/>
</dbReference>
<dbReference type="InterPro" id="IPR000792">
    <property type="entry name" value="Tscrpt_reg_LuxR_C"/>
</dbReference>
<dbReference type="SMART" id="SM00421">
    <property type="entry name" value="HTH_LUXR"/>
    <property type="match status" value="1"/>
</dbReference>
<evidence type="ECO:0000256" key="2">
    <source>
        <dbReference type="ARBA" id="ARBA00023125"/>
    </source>
</evidence>
<name>A0ABS7Z7U2_9SPHI</name>
<gene>
    <name evidence="5" type="ORF">IPZ78_06325</name>
</gene>
<dbReference type="Gene3D" id="1.10.10.10">
    <property type="entry name" value="Winged helix-like DNA-binding domain superfamily/Winged helix DNA-binding domain"/>
    <property type="match status" value="1"/>
</dbReference>
<dbReference type="InterPro" id="IPR036388">
    <property type="entry name" value="WH-like_DNA-bd_sf"/>
</dbReference>
<feature type="domain" description="HTH luxR-type" evidence="4">
    <location>
        <begin position="169"/>
        <end position="233"/>
    </location>
</feature>
<keyword evidence="3" id="KW-0804">Transcription</keyword>
<evidence type="ECO:0000256" key="3">
    <source>
        <dbReference type="ARBA" id="ARBA00023163"/>
    </source>
</evidence>
<dbReference type="Gene3D" id="3.30.450.20">
    <property type="entry name" value="PAS domain"/>
    <property type="match status" value="1"/>
</dbReference>
<dbReference type="CDD" id="cd06170">
    <property type="entry name" value="LuxR_C_like"/>
    <property type="match status" value="1"/>
</dbReference>
<keyword evidence="1" id="KW-0805">Transcription regulation</keyword>
<dbReference type="Proteomes" id="UP001165302">
    <property type="component" value="Unassembled WGS sequence"/>
</dbReference>
<dbReference type="PROSITE" id="PS00622">
    <property type="entry name" value="HTH_LUXR_1"/>
    <property type="match status" value="1"/>
</dbReference>
<protein>
    <recommendedName>
        <fullName evidence="4">HTH luxR-type domain-containing protein</fullName>
    </recommendedName>
</protein>
<reference evidence="5" key="1">
    <citation type="submission" date="2020-10" db="EMBL/GenBank/DDBJ databases">
        <authorList>
            <person name="Lu T."/>
            <person name="Wang Q."/>
            <person name="Han X."/>
        </authorList>
    </citation>
    <scope>NUCLEOTIDE SEQUENCE</scope>
    <source>
        <strain evidence="5">WQ 366</strain>
    </source>
</reference>
<dbReference type="PANTHER" id="PTHR44688:SF16">
    <property type="entry name" value="DNA-BINDING TRANSCRIPTIONAL ACTIVATOR DEVR_DOSR"/>
    <property type="match status" value="1"/>
</dbReference>